<dbReference type="EMBL" id="JAVIJP010000028">
    <property type="protein sequence ID" value="KAL3634727.1"/>
    <property type="molecule type" value="Genomic_DNA"/>
</dbReference>
<dbReference type="PANTHER" id="PTHR22593:SF2">
    <property type="entry name" value="TRANSMEMBRANE PROTEIN 18"/>
    <property type="match status" value="1"/>
</dbReference>
<sequence>MEELQSALNAHVDQMADLVEKLSSELRSGLKPAYENFMGFFHAIDWKEPWLIGLISFYVLLLLVAFLSRKNINFQMCLFLLSLGGVYLAERFNQFLAGNWKSFAGQNYFDTNGLFLSVLWSGPLLVLAILILVNTLFSLCYLIVRWKRAELKHRARLARNKED</sequence>
<reference evidence="13" key="1">
    <citation type="journal article" date="2024" name="IScience">
        <title>Strigolactones Initiate the Formation of Haustorium-like Structures in Castilleja.</title>
        <authorList>
            <person name="Buerger M."/>
            <person name="Peterson D."/>
            <person name="Chory J."/>
        </authorList>
    </citation>
    <scope>NUCLEOTIDE SEQUENCE [LARGE SCALE GENOMIC DNA]</scope>
</reference>
<dbReference type="Proteomes" id="UP001632038">
    <property type="component" value="Unassembled WGS sequence"/>
</dbReference>
<comment type="similarity">
    <text evidence="3">Belongs to the TMEM18 family.</text>
</comment>
<keyword evidence="6 11" id="KW-1133">Transmembrane helix</keyword>
<feature type="transmembrane region" description="Helical" evidence="11">
    <location>
        <begin position="72"/>
        <end position="89"/>
    </location>
</feature>
<dbReference type="GO" id="GO:0031965">
    <property type="term" value="C:nuclear membrane"/>
    <property type="evidence" value="ECO:0007669"/>
    <property type="project" value="UniProtKB-SubCell"/>
</dbReference>
<dbReference type="InterPro" id="IPR026721">
    <property type="entry name" value="TMEM18"/>
</dbReference>
<proteinExistence type="inferred from homology"/>
<evidence type="ECO:0000313" key="13">
    <source>
        <dbReference type="Proteomes" id="UP001632038"/>
    </source>
</evidence>
<evidence type="ECO:0000256" key="5">
    <source>
        <dbReference type="ARBA" id="ARBA00022692"/>
    </source>
</evidence>
<keyword evidence="9 11" id="KW-0472">Membrane</keyword>
<dbReference type="Pfam" id="PF14770">
    <property type="entry name" value="TMEM18"/>
    <property type="match status" value="1"/>
</dbReference>
<feature type="transmembrane region" description="Helical" evidence="11">
    <location>
        <begin position="124"/>
        <end position="144"/>
    </location>
</feature>
<keyword evidence="7" id="KW-0175">Coiled coil</keyword>
<keyword evidence="8" id="KW-0238">DNA-binding</keyword>
<organism evidence="12 13">
    <name type="scientific">Castilleja foliolosa</name>
    <dbReference type="NCBI Taxonomy" id="1961234"/>
    <lineage>
        <taxon>Eukaryota</taxon>
        <taxon>Viridiplantae</taxon>
        <taxon>Streptophyta</taxon>
        <taxon>Embryophyta</taxon>
        <taxon>Tracheophyta</taxon>
        <taxon>Spermatophyta</taxon>
        <taxon>Magnoliopsida</taxon>
        <taxon>eudicotyledons</taxon>
        <taxon>Gunneridae</taxon>
        <taxon>Pentapetalae</taxon>
        <taxon>asterids</taxon>
        <taxon>lamiids</taxon>
        <taxon>Lamiales</taxon>
        <taxon>Orobanchaceae</taxon>
        <taxon>Pedicularideae</taxon>
        <taxon>Castillejinae</taxon>
        <taxon>Castilleja</taxon>
    </lineage>
</organism>
<accession>A0ABD3D1P7</accession>
<dbReference type="AlphaFoldDB" id="A0ABD3D1P7"/>
<gene>
    <name evidence="12" type="ORF">CASFOL_021781</name>
</gene>
<keyword evidence="10" id="KW-0539">Nucleus</keyword>
<evidence type="ECO:0000256" key="7">
    <source>
        <dbReference type="ARBA" id="ARBA00023054"/>
    </source>
</evidence>
<evidence type="ECO:0000256" key="4">
    <source>
        <dbReference type="ARBA" id="ARBA00014253"/>
    </source>
</evidence>
<evidence type="ECO:0000256" key="10">
    <source>
        <dbReference type="ARBA" id="ARBA00023242"/>
    </source>
</evidence>
<keyword evidence="13" id="KW-1185">Reference proteome</keyword>
<comment type="caution">
    <text evidence="12">The sequence shown here is derived from an EMBL/GenBank/DDBJ whole genome shotgun (WGS) entry which is preliminary data.</text>
</comment>
<dbReference type="PANTHER" id="PTHR22593">
    <property type="entry name" value="TRANSMEMBRANE PROTEIN 18"/>
    <property type="match status" value="1"/>
</dbReference>
<keyword evidence="5 11" id="KW-0812">Transmembrane</keyword>
<evidence type="ECO:0000256" key="1">
    <source>
        <dbReference type="ARBA" id="ARBA00004126"/>
    </source>
</evidence>
<name>A0ABD3D1P7_9LAMI</name>
<dbReference type="GO" id="GO:0003677">
    <property type="term" value="F:DNA binding"/>
    <property type="evidence" value="ECO:0007669"/>
    <property type="project" value="UniProtKB-KW"/>
</dbReference>
<evidence type="ECO:0000256" key="9">
    <source>
        <dbReference type="ARBA" id="ARBA00023136"/>
    </source>
</evidence>
<protein>
    <recommendedName>
        <fullName evidence="4">Transmembrane protein 18</fullName>
    </recommendedName>
</protein>
<evidence type="ECO:0000256" key="2">
    <source>
        <dbReference type="ARBA" id="ARBA00004127"/>
    </source>
</evidence>
<evidence type="ECO:0000256" key="3">
    <source>
        <dbReference type="ARBA" id="ARBA00009971"/>
    </source>
</evidence>
<feature type="transmembrane region" description="Helical" evidence="11">
    <location>
        <begin position="50"/>
        <end position="67"/>
    </location>
</feature>
<evidence type="ECO:0000256" key="8">
    <source>
        <dbReference type="ARBA" id="ARBA00023125"/>
    </source>
</evidence>
<evidence type="ECO:0000256" key="11">
    <source>
        <dbReference type="SAM" id="Phobius"/>
    </source>
</evidence>
<comment type="subcellular location">
    <subcellularLocation>
        <location evidence="2">Endomembrane system</location>
        <topology evidence="2">Multi-pass membrane protein</topology>
    </subcellularLocation>
    <subcellularLocation>
        <location evidence="1">Nucleus membrane</location>
    </subcellularLocation>
</comment>
<evidence type="ECO:0000313" key="12">
    <source>
        <dbReference type="EMBL" id="KAL3634727.1"/>
    </source>
</evidence>
<evidence type="ECO:0000256" key="6">
    <source>
        <dbReference type="ARBA" id="ARBA00022989"/>
    </source>
</evidence>